<reference evidence="2 3" key="1">
    <citation type="journal article" date="2015" name="Stand. Genomic Sci.">
        <title>Genomic Encyclopedia of Bacterial and Archaeal Type Strains, Phase III: the genomes of soil and plant-associated and newly described type strains.</title>
        <authorList>
            <person name="Whitman W.B."/>
            <person name="Woyke T."/>
            <person name="Klenk H.P."/>
            <person name="Zhou Y."/>
            <person name="Lilburn T.G."/>
            <person name="Beck B.J."/>
            <person name="De Vos P."/>
            <person name="Vandamme P."/>
            <person name="Eisen J.A."/>
            <person name="Garrity G."/>
            <person name="Hugenholtz P."/>
            <person name="Kyrpides N.C."/>
        </authorList>
    </citation>
    <scope>NUCLEOTIDE SEQUENCE [LARGE SCALE GENOMIC DNA]</scope>
    <source>
        <strain evidence="2 3">CGMCC 1.10115</strain>
    </source>
</reference>
<dbReference type="PANTHER" id="PTHR42941:SF1">
    <property type="entry name" value="SLL1037 PROTEIN"/>
    <property type="match status" value="1"/>
</dbReference>
<evidence type="ECO:0000313" key="2">
    <source>
        <dbReference type="EMBL" id="TWH85709.1"/>
    </source>
</evidence>
<gene>
    <name evidence="2" type="ORF">IQ19_03134</name>
</gene>
<accession>A0A562JRB5</accession>
<dbReference type="CDD" id="cd13520">
    <property type="entry name" value="PBP2_TAXI_TRAP"/>
    <property type="match status" value="1"/>
</dbReference>
<dbReference type="OrthoDB" id="9776669at2"/>
<protein>
    <recommendedName>
        <fullName evidence="4">C4-dicarboxylate ABC transporter substrate-binding protein</fullName>
    </recommendedName>
</protein>
<dbReference type="NCBIfam" id="TIGR02122">
    <property type="entry name" value="TRAP_TAXI"/>
    <property type="match status" value="1"/>
</dbReference>
<proteinExistence type="predicted"/>
<sequence>MLKKGISLLLTFSLVTGILSACASNETNQNGVAQGDSKPEAFIKIATGNTGGTYYPVGVAMGQLLSDKLDYVTSSAMSTGGSVDNIGLLRSNEAQVGILTAAVTNDAFFGEGEFKENKYENVRAITSMWPSLQHIVVQKDIKSFEDLKGKKFVVGAARSGTELDAHAILASMGLFYRDEYGTKKNMEPVYVNYEEAAEAMKNKQVAGGLFNSAPPGSAIADLMATGDFHILSFTEEEMVKLSKEYPLFTAYTIEPGIYPNLNEEVVAPGYPAVLVTSSDMDKEVIYDLTKTIFENVATLENAHKAAQHIRAETATKGIQIEFHEGTKQYLEEKGLWKK</sequence>
<feature type="signal peptide" evidence="1">
    <location>
        <begin position="1"/>
        <end position="23"/>
    </location>
</feature>
<keyword evidence="1" id="KW-0732">Signal</keyword>
<comment type="caution">
    <text evidence="2">The sequence shown here is derived from an EMBL/GenBank/DDBJ whole genome shotgun (WGS) entry which is preliminary data.</text>
</comment>
<name>A0A562JRB5_9BACI</name>
<dbReference type="InterPro" id="IPR011852">
    <property type="entry name" value="TRAP_TAXI"/>
</dbReference>
<organism evidence="2 3">
    <name type="scientific">Cytobacillus oceanisediminis</name>
    <dbReference type="NCBI Taxonomy" id="665099"/>
    <lineage>
        <taxon>Bacteria</taxon>
        <taxon>Bacillati</taxon>
        <taxon>Bacillota</taxon>
        <taxon>Bacilli</taxon>
        <taxon>Bacillales</taxon>
        <taxon>Bacillaceae</taxon>
        <taxon>Cytobacillus</taxon>
    </lineage>
</organism>
<dbReference type="EMBL" id="VLKI01000008">
    <property type="protein sequence ID" value="TWH85709.1"/>
    <property type="molecule type" value="Genomic_DNA"/>
</dbReference>
<keyword evidence="3" id="KW-1185">Reference proteome</keyword>
<dbReference type="PANTHER" id="PTHR42941">
    <property type="entry name" value="SLL1037 PROTEIN"/>
    <property type="match status" value="1"/>
</dbReference>
<evidence type="ECO:0000313" key="3">
    <source>
        <dbReference type="Proteomes" id="UP000318667"/>
    </source>
</evidence>
<evidence type="ECO:0008006" key="4">
    <source>
        <dbReference type="Google" id="ProtNLM"/>
    </source>
</evidence>
<dbReference type="Pfam" id="PF16868">
    <property type="entry name" value="NMT1_3"/>
    <property type="match status" value="1"/>
</dbReference>
<dbReference type="AlphaFoldDB" id="A0A562JRB5"/>
<dbReference type="Gene3D" id="3.40.190.10">
    <property type="entry name" value="Periplasmic binding protein-like II"/>
    <property type="match status" value="2"/>
</dbReference>
<dbReference type="RefSeq" id="WP_158638818.1">
    <property type="nucleotide sequence ID" value="NZ_CBCSDC010000005.1"/>
</dbReference>
<evidence type="ECO:0000256" key="1">
    <source>
        <dbReference type="SAM" id="SignalP"/>
    </source>
</evidence>
<feature type="chain" id="PRO_5022136547" description="C4-dicarboxylate ABC transporter substrate-binding protein" evidence="1">
    <location>
        <begin position="24"/>
        <end position="338"/>
    </location>
</feature>
<dbReference type="PROSITE" id="PS51257">
    <property type="entry name" value="PROKAR_LIPOPROTEIN"/>
    <property type="match status" value="1"/>
</dbReference>
<dbReference type="GeneID" id="65404291"/>
<dbReference type="Proteomes" id="UP000318667">
    <property type="component" value="Unassembled WGS sequence"/>
</dbReference>
<dbReference type="SUPFAM" id="SSF53850">
    <property type="entry name" value="Periplasmic binding protein-like II"/>
    <property type="match status" value="1"/>
</dbReference>